<evidence type="ECO:0000313" key="1">
    <source>
        <dbReference type="EMBL" id="KIM45378.1"/>
    </source>
</evidence>
<dbReference type="Proteomes" id="UP000053424">
    <property type="component" value="Unassembled WGS sequence"/>
</dbReference>
<reference evidence="2" key="2">
    <citation type="submission" date="2015-01" db="EMBL/GenBank/DDBJ databases">
        <title>Evolutionary Origins and Diversification of the Mycorrhizal Mutualists.</title>
        <authorList>
            <consortium name="DOE Joint Genome Institute"/>
            <consortium name="Mycorrhizal Genomics Consortium"/>
            <person name="Kohler A."/>
            <person name="Kuo A."/>
            <person name="Nagy L.G."/>
            <person name="Floudas D."/>
            <person name="Copeland A."/>
            <person name="Barry K.W."/>
            <person name="Cichocki N."/>
            <person name="Veneault-Fourrey C."/>
            <person name="LaButti K."/>
            <person name="Lindquist E.A."/>
            <person name="Lipzen A."/>
            <person name="Lundell T."/>
            <person name="Morin E."/>
            <person name="Murat C."/>
            <person name="Riley R."/>
            <person name="Ohm R."/>
            <person name="Sun H."/>
            <person name="Tunlid A."/>
            <person name="Henrissat B."/>
            <person name="Grigoriev I.V."/>
            <person name="Hibbett D.S."/>
            <person name="Martin F."/>
        </authorList>
    </citation>
    <scope>NUCLEOTIDE SEQUENCE [LARGE SCALE GENOMIC DNA]</scope>
    <source>
        <strain evidence="2">h7</strain>
    </source>
</reference>
<gene>
    <name evidence="1" type="ORF">M413DRAFT_338976</name>
</gene>
<reference evidence="1 2" key="1">
    <citation type="submission" date="2014-04" db="EMBL/GenBank/DDBJ databases">
        <authorList>
            <consortium name="DOE Joint Genome Institute"/>
            <person name="Kuo A."/>
            <person name="Gay G."/>
            <person name="Dore J."/>
            <person name="Kohler A."/>
            <person name="Nagy L.G."/>
            <person name="Floudas D."/>
            <person name="Copeland A."/>
            <person name="Barry K.W."/>
            <person name="Cichocki N."/>
            <person name="Veneault-Fourrey C."/>
            <person name="LaButti K."/>
            <person name="Lindquist E.A."/>
            <person name="Lipzen A."/>
            <person name="Lundell T."/>
            <person name="Morin E."/>
            <person name="Murat C."/>
            <person name="Sun H."/>
            <person name="Tunlid A."/>
            <person name="Henrissat B."/>
            <person name="Grigoriev I.V."/>
            <person name="Hibbett D.S."/>
            <person name="Martin F."/>
            <person name="Nordberg H.P."/>
            <person name="Cantor M.N."/>
            <person name="Hua S.X."/>
        </authorList>
    </citation>
    <scope>NUCLEOTIDE SEQUENCE [LARGE SCALE GENOMIC DNA]</scope>
    <source>
        <strain evidence="2">h7</strain>
    </source>
</reference>
<sequence>MKPTPQTKAQRYSQELAAYTLRQFSIARSSLDKNHAAAISKFPLAYARVARAERLANMTGQTA</sequence>
<name>A0A0C2Y689_HEBCY</name>
<dbReference type="AlphaFoldDB" id="A0A0C2Y689"/>
<evidence type="ECO:0000313" key="2">
    <source>
        <dbReference type="Proteomes" id="UP000053424"/>
    </source>
</evidence>
<dbReference type="HOGENOM" id="CLU_2886046_0_0_1"/>
<protein>
    <submittedName>
        <fullName evidence="1">Uncharacterized protein</fullName>
    </submittedName>
</protein>
<accession>A0A0C2Y689</accession>
<dbReference type="OrthoDB" id="3262732at2759"/>
<organism evidence="1 2">
    <name type="scientific">Hebeloma cylindrosporum</name>
    <dbReference type="NCBI Taxonomy" id="76867"/>
    <lineage>
        <taxon>Eukaryota</taxon>
        <taxon>Fungi</taxon>
        <taxon>Dikarya</taxon>
        <taxon>Basidiomycota</taxon>
        <taxon>Agaricomycotina</taxon>
        <taxon>Agaricomycetes</taxon>
        <taxon>Agaricomycetidae</taxon>
        <taxon>Agaricales</taxon>
        <taxon>Agaricineae</taxon>
        <taxon>Hymenogastraceae</taxon>
        <taxon>Hebeloma</taxon>
    </lineage>
</organism>
<proteinExistence type="predicted"/>
<keyword evidence="2" id="KW-1185">Reference proteome</keyword>
<dbReference type="EMBL" id="KN831772">
    <property type="protein sequence ID" value="KIM45378.1"/>
    <property type="molecule type" value="Genomic_DNA"/>
</dbReference>